<dbReference type="FunFam" id="1.10.3560.10:FF:000001">
    <property type="entry name" value="Protein PBDC1 homolog"/>
    <property type="match status" value="1"/>
</dbReference>
<dbReference type="Proteomes" id="UP000606974">
    <property type="component" value="Unassembled WGS sequence"/>
</dbReference>
<dbReference type="AlphaFoldDB" id="A0A8H7E688"/>
<evidence type="ECO:0000256" key="3">
    <source>
        <dbReference type="ARBA" id="ARBA00061201"/>
    </source>
</evidence>
<protein>
    <recommendedName>
        <fullName evidence="4">Protein PBDC1 homolog</fullName>
    </recommendedName>
</protein>
<reference evidence="6" key="1">
    <citation type="submission" date="2020-02" db="EMBL/GenBank/DDBJ databases">
        <authorList>
            <person name="Palmer J.M."/>
        </authorList>
    </citation>
    <scope>NUCLEOTIDE SEQUENCE</scope>
    <source>
        <strain evidence="6">EPUS1.4</strain>
        <tissue evidence="6">Thallus</tissue>
    </source>
</reference>
<dbReference type="PANTHER" id="PTHR13410:SF9">
    <property type="entry name" value="PROTEIN PBDC1"/>
    <property type="match status" value="1"/>
</dbReference>
<evidence type="ECO:0000313" key="6">
    <source>
        <dbReference type="EMBL" id="KAF7509728.1"/>
    </source>
</evidence>
<dbReference type="Gene3D" id="1.10.3560.10">
    <property type="entry name" value="yst0336 like domain"/>
    <property type="match status" value="1"/>
</dbReference>
<dbReference type="OrthoDB" id="10248897at2759"/>
<feature type="domain" description="Polysaccharide biosynthesis" evidence="5">
    <location>
        <begin position="22"/>
        <end position="151"/>
    </location>
</feature>
<dbReference type="InterPro" id="IPR021148">
    <property type="entry name" value="Polysacc_synth_dom"/>
</dbReference>
<comment type="caution">
    <text evidence="6">The sequence shown here is derived from an EMBL/GenBank/DDBJ whole genome shotgun (WGS) entry which is preliminary data.</text>
</comment>
<evidence type="ECO:0000256" key="1">
    <source>
        <dbReference type="ARBA" id="ARBA00004496"/>
    </source>
</evidence>
<accession>A0A8H7E688</accession>
<comment type="subcellular location">
    <subcellularLocation>
        <location evidence="1">Cytoplasm</location>
    </subcellularLocation>
</comment>
<evidence type="ECO:0000313" key="7">
    <source>
        <dbReference type="Proteomes" id="UP000606974"/>
    </source>
</evidence>
<organism evidence="6 7">
    <name type="scientific">Endocarpon pusillum</name>
    <dbReference type="NCBI Taxonomy" id="364733"/>
    <lineage>
        <taxon>Eukaryota</taxon>
        <taxon>Fungi</taxon>
        <taxon>Dikarya</taxon>
        <taxon>Ascomycota</taxon>
        <taxon>Pezizomycotina</taxon>
        <taxon>Eurotiomycetes</taxon>
        <taxon>Chaetothyriomycetidae</taxon>
        <taxon>Verrucariales</taxon>
        <taxon>Verrucariaceae</taxon>
        <taxon>Endocarpon</taxon>
    </lineage>
</organism>
<dbReference type="Pfam" id="PF04669">
    <property type="entry name" value="PBDC1"/>
    <property type="match status" value="1"/>
</dbReference>
<name>A0A8H7E688_9EURO</name>
<dbReference type="GO" id="GO:0005737">
    <property type="term" value="C:cytoplasm"/>
    <property type="evidence" value="ECO:0007669"/>
    <property type="project" value="UniProtKB-SubCell"/>
</dbReference>
<evidence type="ECO:0000256" key="4">
    <source>
        <dbReference type="ARBA" id="ARBA00069779"/>
    </source>
</evidence>
<sequence>MSLLGPGGARLDPEQAENFEDMEKQFAVKAVQHMMTYWAILEKMPGSKLRLTRMDDVILQHLHEAFPEFDPAETIDEDKMKSKEGKERWRNFVNVYEKGDKKIEDYNFGTMLRRNPKFEYGEKETMFAVRMQFYAIEIARNRAGLNDWIYEQAHSEEKDKEEGA</sequence>
<evidence type="ECO:0000256" key="2">
    <source>
        <dbReference type="ARBA" id="ARBA00022490"/>
    </source>
</evidence>
<dbReference type="InterPro" id="IPR008476">
    <property type="entry name" value="PBDC1_metazoa/fungi"/>
</dbReference>
<dbReference type="EMBL" id="JAACFV010000038">
    <property type="protein sequence ID" value="KAF7509728.1"/>
    <property type="molecule type" value="Genomic_DNA"/>
</dbReference>
<proteinExistence type="inferred from homology"/>
<evidence type="ECO:0000259" key="5">
    <source>
        <dbReference type="Pfam" id="PF04669"/>
    </source>
</evidence>
<dbReference type="PANTHER" id="PTHR13410">
    <property type="entry name" value="PROTEIN PBDC1"/>
    <property type="match status" value="1"/>
</dbReference>
<keyword evidence="2" id="KW-0963">Cytoplasm</keyword>
<comment type="similarity">
    <text evidence="3">Belongs to the PBDC1 family.</text>
</comment>
<keyword evidence="7" id="KW-1185">Reference proteome</keyword>
<dbReference type="InterPro" id="IPR023139">
    <property type="entry name" value="PBDC1-like_dom_sf"/>
</dbReference>
<gene>
    <name evidence="6" type="ORF">GJ744_007599</name>
</gene>